<accession>F0Y900</accession>
<evidence type="ECO:0000256" key="2">
    <source>
        <dbReference type="ARBA" id="ARBA00022670"/>
    </source>
</evidence>
<feature type="region of interest" description="Disordered" evidence="4">
    <location>
        <begin position="1"/>
        <end position="91"/>
    </location>
</feature>
<dbReference type="Proteomes" id="UP000002729">
    <property type="component" value="Unassembled WGS sequence"/>
</dbReference>
<dbReference type="RefSeq" id="XP_009037143.1">
    <property type="nucleotide sequence ID" value="XM_009038895.1"/>
</dbReference>
<evidence type="ECO:0000256" key="1">
    <source>
        <dbReference type="ARBA" id="ARBA00008140"/>
    </source>
</evidence>
<evidence type="ECO:0000313" key="6">
    <source>
        <dbReference type="EMBL" id="EGB08428.1"/>
    </source>
</evidence>
<evidence type="ECO:0000313" key="7">
    <source>
        <dbReference type="Proteomes" id="UP000002729"/>
    </source>
</evidence>
<gene>
    <name evidence="6" type="ORF">AURANDRAFT_64112</name>
</gene>
<name>F0Y900_AURAN</name>
<dbReference type="PANTHER" id="PTHR12378">
    <property type="entry name" value="DESUMOYLATING ISOPEPTIDASE"/>
    <property type="match status" value="1"/>
</dbReference>
<keyword evidence="2" id="KW-0645">Protease</keyword>
<dbReference type="AlphaFoldDB" id="F0Y900"/>
<dbReference type="GeneID" id="20224667"/>
<dbReference type="GO" id="GO:0006508">
    <property type="term" value="P:proteolysis"/>
    <property type="evidence" value="ECO:0007669"/>
    <property type="project" value="UniProtKB-KW"/>
</dbReference>
<dbReference type="InterPro" id="IPR042266">
    <property type="entry name" value="PPPDE_sf"/>
</dbReference>
<dbReference type="PANTHER" id="PTHR12378:SF80">
    <property type="entry name" value="IP06716P-RELATED"/>
    <property type="match status" value="1"/>
</dbReference>
<feature type="domain" description="PPPDE" evidence="5">
    <location>
        <begin position="227"/>
        <end position="350"/>
    </location>
</feature>
<dbReference type="GO" id="GO:0016579">
    <property type="term" value="P:protein deubiquitination"/>
    <property type="evidence" value="ECO:0007669"/>
    <property type="project" value="TreeGrafter"/>
</dbReference>
<keyword evidence="3" id="KW-0378">Hydrolase</keyword>
<dbReference type="PROSITE" id="PS50096">
    <property type="entry name" value="IQ"/>
    <property type="match status" value="1"/>
</dbReference>
<dbReference type="OrthoDB" id="412286at2759"/>
<dbReference type="EMBL" id="GL833128">
    <property type="protein sequence ID" value="EGB08428.1"/>
    <property type="molecule type" value="Genomic_DNA"/>
</dbReference>
<sequence>MAVAAGDAAEPRPETPVGSDPPTPYLFSGREERLKGLKENLTDIDTGSYAVPDPAPGVRWNGSDASPQRLDGDGAAPPPPDAPEEEEPLPECPGTPYGMFGRRVDLKGAAAEAFQKPRDHAGPDTWTPRRTSILDDEGEGEVVEMRLANRLETRAFHDGVDRFKTDAPAQTLTVGPALRRVDHPLRGPLKAALLACGGGRLEGTFAPRERPQPDEQAIAAMASKASAPVTLHVYAVGHASNLAHLEPSAQALLGEAGLLHAGLEVLGDEWSFGPRAGRRTGVYAGRPRRAPGHTYRQSVYLGDCKRSEAEARAAADELGVGPLPPWVGRFARAAALLDADAAAAVASLHGADEAAASRLQAAARGFRARLPPRPEAARSPSLNGSGLSFTPRLPEAGEPDSPDVFGKDAPKISPNGPPPRRVTSKKGSMLFQKLAADSDSDSEPVSPSAMPTPPSPQAWLPDPVPKAAAAA</sequence>
<feature type="region of interest" description="Disordered" evidence="4">
    <location>
        <begin position="368"/>
        <end position="471"/>
    </location>
</feature>
<dbReference type="SMART" id="SM01179">
    <property type="entry name" value="DUF862"/>
    <property type="match status" value="1"/>
</dbReference>
<protein>
    <recommendedName>
        <fullName evidence="5">PPPDE domain-containing protein</fullName>
    </recommendedName>
</protein>
<dbReference type="GO" id="GO:0101005">
    <property type="term" value="F:deubiquitinase activity"/>
    <property type="evidence" value="ECO:0007669"/>
    <property type="project" value="TreeGrafter"/>
</dbReference>
<feature type="compositionally biased region" description="Basic and acidic residues" evidence="4">
    <location>
        <begin position="29"/>
        <end position="41"/>
    </location>
</feature>
<evidence type="ECO:0000259" key="5">
    <source>
        <dbReference type="SMART" id="SM01179"/>
    </source>
</evidence>
<dbReference type="Pfam" id="PF05903">
    <property type="entry name" value="Peptidase_C97"/>
    <property type="match status" value="1"/>
</dbReference>
<proteinExistence type="inferred from homology"/>
<keyword evidence="7" id="KW-1185">Reference proteome</keyword>
<reference evidence="6 7" key="1">
    <citation type="journal article" date="2011" name="Proc. Natl. Acad. Sci. U.S.A.">
        <title>Niche of harmful alga Aureococcus anophagefferens revealed through ecogenomics.</title>
        <authorList>
            <person name="Gobler C.J."/>
            <person name="Berry D.L."/>
            <person name="Dyhrman S.T."/>
            <person name="Wilhelm S.W."/>
            <person name="Salamov A."/>
            <person name="Lobanov A.V."/>
            <person name="Zhang Y."/>
            <person name="Collier J.L."/>
            <person name="Wurch L.L."/>
            <person name="Kustka A.B."/>
            <person name="Dill B.D."/>
            <person name="Shah M."/>
            <person name="VerBerkmoes N.C."/>
            <person name="Kuo A."/>
            <person name="Terry A."/>
            <person name="Pangilinan J."/>
            <person name="Lindquist E.A."/>
            <person name="Lucas S."/>
            <person name="Paulsen I.T."/>
            <person name="Hattenrath-Lehmann T.K."/>
            <person name="Talmage S.C."/>
            <person name="Walker E.A."/>
            <person name="Koch F."/>
            <person name="Burson A.M."/>
            <person name="Marcoval M.A."/>
            <person name="Tang Y.Z."/>
            <person name="Lecleir G.R."/>
            <person name="Coyne K.J."/>
            <person name="Berg G.M."/>
            <person name="Bertrand E.M."/>
            <person name="Saito M.A."/>
            <person name="Gladyshev V.N."/>
            <person name="Grigoriev I.V."/>
        </authorList>
    </citation>
    <scope>NUCLEOTIDE SEQUENCE [LARGE SCALE GENOMIC DNA]</scope>
    <source>
        <strain evidence="7">CCMP 1984</strain>
    </source>
</reference>
<dbReference type="InterPro" id="IPR008580">
    <property type="entry name" value="PPPDE_dom"/>
</dbReference>
<dbReference type="Gene3D" id="3.90.1720.30">
    <property type="entry name" value="PPPDE domains"/>
    <property type="match status" value="1"/>
</dbReference>
<evidence type="ECO:0000256" key="3">
    <source>
        <dbReference type="ARBA" id="ARBA00022801"/>
    </source>
</evidence>
<dbReference type="InParanoid" id="F0Y900"/>
<organism evidence="7">
    <name type="scientific">Aureococcus anophagefferens</name>
    <name type="common">Harmful bloom alga</name>
    <dbReference type="NCBI Taxonomy" id="44056"/>
    <lineage>
        <taxon>Eukaryota</taxon>
        <taxon>Sar</taxon>
        <taxon>Stramenopiles</taxon>
        <taxon>Ochrophyta</taxon>
        <taxon>Pelagophyceae</taxon>
        <taxon>Pelagomonadales</taxon>
        <taxon>Pelagomonadaceae</taxon>
        <taxon>Aureococcus</taxon>
    </lineage>
</organism>
<evidence type="ECO:0000256" key="4">
    <source>
        <dbReference type="SAM" id="MobiDB-lite"/>
    </source>
</evidence>
<dbReference type="KEGG" id="aaf:AURANDRAFT_64112"/>
<comment type="similarity">
    <text evidence="1">Belongs to the DeSI family.</text>
</comment>